<keyword evidence="1" id="KW-0812">Transmembrane</keyword>
<reference evidence="3 4" key="1">
    <citation type="journal article" date="2008" name="FEMS Yeast Res.">
        <title>Comparative genome analysis of a Saccharomyces cerevisiae wine strain.</title>
        <authorList>
            <person name="Borneman A.R."/>
            <person name="Forgan A.H."/>
            <person name="Pretorius I.S."/>
            <person name="Chambers P.J."/>
        </authorList>
    </citation>
    <scope>NUCLEOTIDE SEQUENCE [LARGE SCALE GENOMIC DNA]</scope>
    <source>
        <strain evidence="3 4">AWRI1631</strain>
    </source>
</reference>
<dbReference type="EMBL" id="ABSV01001791">
    <property type="protein sequence ID" value="EDZ70216.1"/>
    <property type="molecule type" value="Genomic_DNA"/>
</dbReference>
<feature type="signal peptide" evidence="2">
    <location>
        <begin position="1"/>
        <end position="22"/>
    </location>
</feature>
<keyword evidence="1" id="KW-1133">Transmembrane helix</keyword>
<feature type="transmembrane region" description="Helical" evidence="1">
    <location>
        <begin position="125"/>
        <end position="142"/>
    </location>
</feature>
<accession>B5VPC8</accession>
<sequence length="191" mass="21277">MLLLSFCMIFFILSYSAPLTSGFPFIDSNFSLFNSTCLCNSTTLFAAIILYLSNKLLKESKMSVKILNFGDNVPDISSVSCLQILLVVSRCFLIILKLLLMSNMVSFCCTGYSFGVTSLKLSTSVSKKFLSCTICMILFSCLSKRSVILYHNSIEVSMQDAAWFHCSANSFFHIFINSCDIFLSANSFEVS</sequence>
<organism evidence="3 4">
    <name type="scientific">Saccharomyces cerevisiae (strain AWRI1631)</name>
    <name type="common">Baker's yeast</name>
    <dbReference type="NCBI Taxonomy" id="545124"/>
    <lineage>
        <taxon>Eukaryota</taxon>
        <taxon>Fungi</taxon>
        <taxon>Dikarya</taxon>
        <taxon>Ascomycota</taxon>
        <taxon>Saccharomycotina</taxon>
        <taxon>Saccharomycetes</taxon>
        <taxon>Saccharomycetales</taxon>
        <taxon>Saccharomycetaceae</taxon>
        <taxon>Saccharomyces</taxon>
    </lineage>
</organism>
<dbReference type="AlphaFoldDB" id="B5VPC8"/>
<evidence type="ECO:0000256" key="2">
    <source>
        <dbReference type="SAM" id="SignalP"/>
    </source>
</evidence>
<keyword evidence="1" id="KW-0472">Membrane</keyword>
<gene>
    <name evidence="3" type="ORF">AWRI1631_131400</name>
</gene>
<keyword evidence="2" id="KW-0732">Signal</keyword>
<evidence type="ECO:0000313" key="4">
    <source>
        <dbReference type="Proteomes" id="UP000008988"/>
    </source>
</evidence>
<feature type="transmembrane region" description="Helical" evidence="1">
    <location>
        <begin position="92"/>
        <end position="113"/>
    </location>
</feature>
<feature type="chain" id="PRO_5002837527" evidence="2">
    <location>
        <begin position="23"/>
        <end position="191"/>
    </location>
</feature>
<evidence type="ECO:0000313" key="3">
    <source>
        <dbReference type="EMBL" id="EDZ70216.1"/>
    </source>
</evidence>
<name>B5VPC8_YEAS6</name>
<comment type="caution">
    <text evidence="3">The sequence shown here is derived from an EMBL/GenBank/DDBJ whole genome shotgun (WGS) entry which is preliminary data.</text>
</comment>
<evidence type="ECO:0000256" key="1">
    <source>
        <dbReference type="SAM" id="Phobius"/>
    </source>
</evidence>
<feature type="transmembrane region" description="Helical" evidence="1">
    <location>
        <begin position="32"/>
        <end position="52"/>
    </location>
</feature>
<protein>
    <submittedName>
        <fullName evidence="3">Uncharacterized protein</fullName>
    </submittedName>
</protein>
<dbReference type="Proteomes" id="UP000008988">
    <property type="component" value="Unassembled WGS sequence"/>
</dbReference>
<proteinExistence type="predicted"/>